<dbReference type="OrthoDB" id="3651060at2"/>
<feature type="transmembrane region" description="Helical" evidence="2">
    <location>
        <begin position="59"/>
        <end position="78"/>
    </location>
</feature>
<dbReference type="RefSeq" id="WP_149326069.1">
    <property type="nucleotide sequence ID" value="NZ_CP043504.1"/>
</dbReference>
<dbReference type="KEGG" id="lyk:FLP23_11945"/>
<dbReference type="InterPro" id="IPR038765">
    <property type="entry name" value="Papain-like_cys_pep_sf"/>
</dbReference>
<keyword evidence="2" id="KW-0812">Transmembrane</keyword>
<proteinExistence type="predicted"/>
<evidence type="ECO:0000256" key="1">
    <source>
        <dbReference type="SAM" id="MobiDB-lite"/>
    </source>
</evidence>
<dbReference type="InterPro" id="IPR052901">
    <property type="entry name" value="Bact_TGase-like"/>
</dbReference>
<feature type="transmembrane region" description="Helical" evidence="2">
    <location>
        <begin position="85"/>
        <end position="106"/>
    </location>
</feature>
<evidence type="ECO:0000259" key="3">
    <source>
        <dbReference type="SMART" id="SM00460"/>
    </source>
</evidence>
<dbReference type="Proteomes" id="UP000322159">
    <property type="component" value="Chromosome"/>
</dbReference>
<dbReference type="EMBL" id="CP043504">
    <property type="protein sequence ID" value="QEO10654.1"/>
    <property type="molecule type" value="Genomic_DNA"/>
</dbReference>
<protein>
    <submittedName>
        <fullName evidence="4">Transglutaminase domain-containing protein</fullName>
    </submittedName>
</protein>
<feature type="transmembrane region" description="Helical" evidence="2">
    <location>
        <begin position="641"/>
        <end position="666"/>
    </location>
</feature>
<organism evidence="4 5">
    <name type="scientific">Protaetiibacter larvae</name>
    <dbReference type="NCBI Taxonomy" id="2592654"/>
    <lineage>
        <taxon>Bacteria</taxon>
        <taxon>Bacillati</taxon>
        <taxon>Actinomycetota</taxon>
        <taxon>Actinomycetes</taxon>
        <taxon>Micrococcales</taxon>
        <taxon>Microbacteriaceae</taxon>
        <taxon>Protaetiibacter</taxon>
    </lineage>
</organism>
<dbReference type="PANTHER" id="PTHR42736:SF1">
    <property type="entry name" value="PROTEIN-GLUTAMINE GAMMA-GLUTAMYLTRANSFERASE"/>
    <property type="match status" value="1"/>
</dbReference>
<accession>A0A5C1Y9Q0</accession>
<name>A0A5C1Y9Q0_9MICO</name>
<feature type="region of interest" description="Disordered" evidence="1">
    <location>
        <begin position="579"/>
        <end position="616"/>
    </location>
</feature>
<feature type="transmembrane region" description="Helical" evidence="2">
    <location>
        <begin position="178"/>
        <end position="198"/>
    </location>
</feature>
<keyword evidence="2" id="KW-1133">Transmembrane helix</keyword>
<dbReference type="Pfam" id="PF01841">
    <property type="entry name" value="Transglut_core"/>
    <property type="match status" value="1"/>
</dbReference>
<dbReference type="AlphaFoldDB" id="A0A5C1Y9Q0"/>
<feature type="transmembrane region" description="Helical" evidence="2">
    <location>
        <begin position="243"/>
        <end position="264"/>
    </location>
</feature>
<sequence length="802" mass="85222">MTAASVATPVAAPGAAPATAPTRRAALELPSGRTWFDIAILMVLAVLGVLGFTPSYGGYSFLAAGLGGLALGLATGLLTTMLRLGGLLTFAVAIVGYFLVGPAVAVPSQTVFGVVPTLRSLASLALGTVDGWSDLLTLSTPVGAPAYIAVVPYASAWLVALSSTLLAARWLARRPRTAWRFGVTLIPAVVLYLAGILLGTQEAYQAGIRGVAFAVLALVWLGWRQPVGGVAARTDGALLRRKVVGTVTVVLVAVVVGGGAAYWFSPAQDQRFVLRDEIEPPFDPLDYPSPLAGFRHFSKQTVDDAQFTVTGLQPGDRIRMATLDSFTGKLWNVTGAAASTSGSGSFELVGRSIPHAPLATTTSHPEVEVTISGYQDVWVPGVGYPTDFELTGGEAAGHSDDLRYNAATGSMVLTTGLHEGDSYRIDAVTQEAPSVQELSTVPVAHVELPPVEKVPDVVAKKAQEWAGAETSPVEQLEAIRLVLTRDGYLSHGRSSDVVPSRAGHGADRISELLEGRQMIGDEEQYSSAFALMARSLGYPARVVMGFAPEVSEGSGAITVTGRDATAWVEVAFEGVGWVPFDPTPDETDIPQDQVPKPQSEPQPQVRQPPRADKEPENLLTPVQLDQQDDDEDDAPFTIPGWVYPVGAGVLGLAALVFVPMIVVAAIKSRRLRRRRRAARVADQAAGAWAELVDRYSELGYQVPARLTRGMLAARLEAQFPASEQQAPPRLRVLAADADELVFSARDAETAEGDAVWASALDAVHLARTQSTARVRLLSRYRVRAGRDLVSRLTTTAPRRSDR</sequence>
<dbReference type="Gene3D" id="3.10.620.30">
    <property type="match status" value="1"/>
</dbReference>
<dbReference type="SUPFAM" id="SSF54001">
    <property type="entry name" value="Cysteine proteinases"/>
    <property type="match status" value="1"/>
</dbReference>
<evidence type="ECO:0000313" key="5">
    <source>
        <dbReference type="Proteomes" id="UP000322159"/>
    </source>
</evidence>
<keyword evidence="5" id="KW-1185">Reference proteome</keyword>
<evidence type="ECO:0000313" key="4">
    <source>
        <dbReference type="EMBL" id="QEO10654.1"/>
    </source>
</evidence>
<feature type="transmembrane region" description="Helical" evidence="2">
    <location>
        <begin position="144"/>
        <end position="166"/>
    </location>
</feature>
<dbReference type="SMART" id="SM00460">
    <property type="entry name" value="TGc"/>
    <property type="match status" value="1"/>
</dbReference>
<feature type="transmembrane region" description="Helical" evidence="2">
    <location>
        <begin position="204"/>
        <end position="223"/>
    </location>
</feature>
<keyword evidence="2" id="KW-0472">Membrane</keyword>
<feature type="domain" description="Transglutaminase-like" evidence="3">
    <location>
        <begin position="512"/>
        <end position="584"/>
    </location>
</feature>
<dbReference type="PANTHER" id="PTHR42736">
    <property type="entry name" value="PROTEIN-GLUTAMINE GAMMA-GLUTAMYLTRANSFERASE"/>
    <property type="match status" value="1"/>
</dbReference>
<gene>
    <name evidence="4" type="ORF">FLP23_11945</name>
</gene>
<feature type="transmembrane region" description="Helical" evidence="2">
    <location>
        <begin position="34"/>
        <end position="53"/>
    </location>
</feature>
<reference evidence="4 5" key="1">
    <citation type="submission" date="2019-09" db="EMBL/GenBank/DDBJ databases">
        <title>Genome sequencing of strain KACC 19322.</title>
        <authorList>
            <person name="Heo J."/>
            <person name="Kim S.-J."/>
            <person name="Kim J.-S."/>
            <person name="Hong S.-B."/>
            <person name="Kwon S.-W."/>
        </authorList>
    </citation>
    <scope>NUCLEOTIDE SEQUENCE [LARGE SCALE GENOMIC DNA]</scope>
    <source>
        <strain evidence="4 5">KACC 19322</strain>
    </source>
</reference>
<evidence type="ECO:0000256" key="2">
    <source>
        <dbReference type="SAM" id="Phobius"/>
    </source>
</evidence>
<dbReference type="InterPro" id="IPR002931">
    <property type="entry name" value="Transglutaminase-like"/>
</dbReference>